<dbReference type="OrthoDB" id="165650at2"/>
<keyword evidence="1" id="KW-0969">Cilium</keyword>
<comment type="caution">
    <text evidence="1">The sequence shown here is derived from an EMBL/GenBank/DDBJ whole genome shotgun (WGS) entry which is preliminary data.</text>
</comment>
<dbReference type="AlphaFoldDB" id="A0A0M1P695"/>
<accession>A0A0M1P695</accession>
<dbReference type="PATRIC" id="fig|1705565.3.peg.4674"/>
<keyword evidence="1" id="KW-0282">Flagellum</keyword>
<dbReference type="InterPro" id="IPR013367">
    <property type="entry name" value="Flagellar_put"/>
</dbReference>
<sequence length="129" mass="14232">MSDRMMIGHLYPGKIHPTAFHNERKSAQAQSNPSHGKFQEILNENLLKISNHAAKRLEQRGIELKADQLTQIQNAVDKAAAKGSKESLILLENMALIVNIPNRTVVTAMDGTAMKDNVFTQIDSAVIIS</sequence>
<keyword evidence="1" id="KW-0966">Cell projection</keyword>
<gene>
    <name evidence="1" type="ORF">AM231_13225</name>
</gene>
<dbReference type="Pfam" id="PF12611">
    <property type="entry name" value="Flagellar_put"/>
    <property type="match status" value="1"/>
</dbReference>
<evidence type="ECO:0000313" key="1">
    <source>
        <dbReference type="EMBL" id="KOR90006.1"/>
    </source>
</evidence>
<organism evidence="1 2">
    <name type="scientific">Paenibacillus solani</name>
    <dbReference type="NCBI Taxonomy" id="1705565"/>
    <lineage>
        <taxon>Bacteria</taxon>
        <taxon>Bacillati</taxon>
        <taxon>Bacillota</taxon>
        <taxon>Bacilli</taxon>
        <taxon>Bacillales</taxon>
        <taxon>Paenibacillaceae</taxon>
        <taxon>Paenibacillus</taxon>
    </lineage>
</organism>
<evidence type="ECO:0000313" key="2">
    <source>
        <dbReference type="Proteomes" id="UP000036932"/>
    </source>
</evidence>
<dbReference type="NCBIfam" id="TIGR02530">
    <property type="entry name" value="flg_new"/>
    <property type="match status" value="1"/>
</dbReference>
<name>A0A0M1P695_9BACL</name>
<reference evidence="2" key="1">
    <citation type="submission" date="2015-08" db="EMBL/GenBank/DDBJ databases">
        <title>Genome sequencing project for genomic taxonomy and phylogenomics of Bacillus-like bacteria.</title>
        <authorList>
            <person name="Liu B."/>
            <person name="Wang J."/>
            <person name="Zhu Y."/>
            <person name="Liu G."/>
            <person name="Chen Q."/>
            <person name="Chen Z."/>
            <person name="Lan J."/>
            <person name="Che J."/>
            <person name="Ge C."/>
            <person name="Shi H."/>
            <person name="Pan Z."/>
            <person name="Liu X."/>
        </authorList>
    </citation>
    <scope>NUCLEOTIDE SEQUENCE [LARGE SCALE GENOMIC DNA]</scope>
    <source>
        <strain evidence="2">FJAT-22460</strain>
    </source>
</reference>
<dbReference type="Proteomes" id="UP000036932">
    <property type="component" value="Unassembled WGS sequence"/>
</dbReference>
<dbReference type="EMBL" id="LIUT01000001">
    <property type="protein sequence ID" value="KOR90006.1"/>
    <property type="molecule type" value="Genomic_DNA"/>
</dbReference>
<dbReference type="RefSeq" id="WP_053492637.1">
    <property type="nucleotide sequence ID" value="NZ_LIUT01000001.1"/>
</dbReference>
<keyword evidence="2" id="KW-1185">Reference proteome</keyword>
<protein>
    <submittedName>
        <fullName evidence="1">Flagellar biosynthesis protein</fullName>
    </submittedName>
</protein>
<proteinExistence type="predicted"/>